<keyword evidence="15" id="KW-1185">Reference proteome</keyword>
<feature type="transmembrane region" description="Helical" evidence="9">
    <location>
        <begin position="332"/>
        <end position="349"/>
    </location>
</feature>
<keyword evidence="5 9" id="KW-1133">Transmembrane helix</keyword>
<keyword evidence="10" id="KW-0732">Signal</keyword>
<dbReference type="SUPFAM" id="SSF82861">
    <property type="entry name" value="Mechanosensitive channel protein MscS (YggB), transmembrane region"/>
    <property type="match status" value="1"/>
</dbReference>
<evidence type="ECO:0000313" key="14">
    <source>
        <dbReference type="EMBL" id="GGL89723.1"/>
    </source>
</evidence>
<evidence type="ECO:0000256" key="7">
    <source>
        <dbReference type="SAM" id="Coils"/>
    </source>
</evidence>
<dbReference type="InterPro" id="IPR011014">
    <property type="entry name" value="MscS_channel_TM-2"/>
</dbReference>
<keyword evidence="6 9" id="KW-0472">Membrane</keyword>
<dbReference type="RefSeq" id="WP_036538370.1">
    <property type="nucleotide sequence ID" value="NZ_BMLF01000001.1"/>
</dbReference>
<feature type="transmembrane region" description="Helical" evidence="9">
    <location>
        <begin position="473"/>
        <end position="498"/>
    </location>
</feature>
<reference evidence="14" key="1">
    <citation type="journal article" date="2014" name="Int. J. Syst. Evol. Microbiol.">
        <title>Complete genome sequence of Corynebacterium casei LMG S-19264T (=DSM 44701T), isolated from a smear-ripened cheese.</title>
        <authorList>
            <consortium name="US DOE Joint Genome Institute (JGI-PGF)"/>
            <person name="Walter F."/>
            <person name="Albersmeier A."/>
            <person name="Kalinowski J."/>
            <person name="Ruckert C."/>
        </authorList>
    </citation>
    <scope>NUCLEOTIDE SEQUENCE</scope>
    <source>
        <strain evidence="14">CGMCC 1.6293</strain>
    </source>
</reference>
<keyword evidence="4 9" id="KW-0812">Transmembrane</keyword>
<keyword evidence="7" id="KW-0175">Coiled coil</keyword>
<dbReference type="PANTHER" id="PTHR30347:SF1">
    <property type="entry name" value="MECHANOSENSITIVE CHANNEL MSCK"/>
    <property type="match status" value="1"/>
</dbReference>
<organism evidence="14 15">
    <name type="scientific">Pseudooceanicola nanhaiensis</name>
    <dbReference type="NCBI Taxonomy" id="375761"/>
    <lineage>
        <taxon>Bacteria</taxon>
        <taxon>Pseudomonadati</taxon>
        <taxon>Pseudomonadota</taxon>
        <taxon>Alphaproteobacteria</taxon>
        <taxon>Rhodobacterales</taxon>
        <taxon>Paracoccaceae</taxon>
        <taxon>Pseudooceanicola</taxon>
    </lineage>
</organism>
<evidence type="ECO:0000256" key="3">
    <source>
        <dbReference type="ARBA" id="ARBA00022475"/>
    </source>
</evidence>
<evidence type="ECO:0000256" key="1">
    <source>
        <dbReference type="ARBA" id="ARBA00004651"/>
    </source>
</evidence>
<proteinExistence type="inferred from homology"/>
<feature type="coiled-coil region" evidence="7">
    <location>
        <begin position="63"/>
        <end position="90"/>
    </location>
</feature>
<dbReference type="GO" id="GO:0008381">
    <property type="term" value="F:mechanosensitive monoatomic ion channel activity"/>
    <property type="evidence" value="ECO:0007669"/>
    <property type="project" value="UniProtKB-ARBA"/>
</dbReference>
<feature type="transmembrane region" description="Helical" evidence="9">
    <location>
        <begin position="252"/>
        <end position="283"/>
    </location>
</feature>
<evidence type="ECO:0000259" key="11">
    <source>
        <dbReference type="Pfam" id="PF00924"/>
    </source>
</evidence>
<feature type="chain" id="PRO_5037231314" evidence="10">
    <location>
        <begin position="28"/>
        <end position="825"/>
    </location>
</feature>
<feature type="compositionally biased region" description="Acidic residues" evidence="8">
    <location>
        <begin position="811"/>
        <end position="825"/>
    </location>
</feature>
<feature type="transmembrane region" description="Helical" evidence="9">
    <location>
        <begin position="518"/>
        <end position="542"/>
    </location>
</feature>
<feature type="transmembrane region" description="Helical" evidence="9">
    <location>
        <begin position="435"/>
        <end position="452"/>
    </location>
</feature>
<dbReference type="AlphaFoldDB" id="A0A917WBW2"/>
<dbReference type="Gene3D" id="2.30.30.60">
    <property type="match status" value="1"/>
</dbReference>
<protein>
    <submittedName>
        <fullName evidence="14">Mechanosensitive ion channel protein MscS</fullName>
    </submittedName>
</protein>
<feature type="signal peptide" evidence="10">
    <location>
        <begin position="1"/>
        <end position="27"/>
    </location>
</feature>
<dbReference type="SUPFAM" id="SSF82689">
    <property type="entry name" value="Mechanosensitive channel protein MscS (YggB), C-terminal domain"/>
    <property type="match status" value="1"/>
</dbReference>
<feature type="transmembrane region" description="Helical" evidence="9">
    <location>
        <begin position="408"/>
        <end position="429"/>
    </location>
</feature>
<evidence type="ECO:0000256" key="8">
    <source>
        <dbReference type="SAM" id="MobiDB-lite"/>
    </source>
</evidence>
<feature type="transmembrane region" description="Helical" evidence="9">
    <location>
        <begin position="592"/>
        <end position="621"/>
    </location>
</feature>
<evidence type="ECO:0000259" key="13">
    <source>
        <dbReference type="Pfam" id="PF21082"/>
    </source>
</evidence>
<feature type="transmembrane region" description="Helical" evidence="9">
    <location>
        <begin position="289"/>
        <end position="312"/>
    </location>
</feature>
<dbReference type="SUPFAM" id="SSF50182">
    <property type="entry name" value="Sm-like ribonucleoproteins"/>
    <property type="match status" value="1"/>
</dbReference>
<sequence length="825" mass="88927">MSRAASFLSLCLLALSLVLSAPLRTAAQDTQPAPAATPADAVEIDYAAWETFAAEAQTTIASGDATDEELEALRKELVDWRDRFEAAQSVNAEAIATTQAQIEALGPPPEDGTEEAPKIAQQRDALNAQLAELQAPVTAAEVAWNRADALIRAIDRTLRERSTSRLLERGPAPLNPLNWPEALASLADGFEALWDEAATRFGDPEVRDAVREHLPIALLLFAVGLLLILRGRWWIEKLTLRVLGNERSAQRYIAGFVISLGQVVLPVVGTIALLTAIIILGAAGAKLTALLQVIPGAVIAFAVARWVGVSIFPIGDVPPPPLRLSSQARLEGRVHSTFLGLIMGIYILLKEFGEAEDWSGASLNVVLYPLIVVAGVMLFRVARLILSHSEALSEDDAAVSFGRQLMHLLARFVILVAIVGPLLAGIGYFNAGYAIVFPTIFSLQLLGVIVILQRVATEIYVLATRNSEGARDALVPVLMGFLLMVASVPIFAIIWGARLTDITEMWNRFVTGFTFGDITISPSIFLTAIIVLILGVFATRLVQSTLRTTILPKTKMDPGAQAAIVSGLGYVGIFFAGLIAIMAAGIDLSALGYVAGALSVGIGFGLQNIVSNFVSGIILLIERPVSEGDWIEVGPNMGYVRSISVRSTRIETFDRQDVIVPNADLISGTVTNWTRGNLVGRLILPVGVAYGTDTRRVERILKEIAEAQPIVLLNPPPYVFFKGFGASSLDFEVRAILRDINQMLAVQTEMNHQIAERFAQEGIEIPFPQQDLWLRNPEALTGTARTETLTPGELRDVAEAQRGSQAHLDESDTDAGPDDADGDAR</sequence>
<dbReference type="InterPro" id="IPR022249">
    <property type="entry name" value="DUF3772"/>
</dbReference>
<feature type="transmembrane region" description="Helical" evidence="9">
    <location>
        <begin position="563"/>
        <end position="586"/>
    </location>
</feature>
<dbReference type="InterPro" id="IPR052702">
    <property type="entry name" value="MscS-like_channel"/>
</dbReference>
<dbReference type="EMBL" id="BMLF01000001">
    <property type="protein sequence ID" value="GGL89723.1"/>
    <property type="molecule type" value="Genomic_DNA"/>
</dbReference>
<dbReference type="Pfam" id="PF00924">
    <property type="entry name" value="MS_channel_2nd"/>
    <property type="match status" value="1"/>
</dbReference>
<reference evidence="14" key="2">
    <citation type="submission" date="2020-09" db="EMBL/GenBank/DDBJ databases">
        <authorList>
            <person name="Sun Q."/>
            <person name="Zhou Y."/>
        </authorList>
    </citation>
    <scope>NUCLEOTIDE SEQUENCE</scope>
    <source>
        <strain evidence="14">CGMCC 1.6293</strain>
    </source>
</reference>
<feature type="region of interest" description="Disordered" evidence="8">
    <location>
        <begin position="784"/>
        <end position="825"/>
    </location>
</feature>
<dbReference type="InterPro" id="IPR010920">
    <property type="entry name" value="LSM_dom_sf"/>
</dbReference>
<dbReference type="Proteomes" id="UP000649829">
    <property type="component" value="Unassembled WGS sequence"/>
</dbReference>
<evidence type="ECO:0000256" key="9">
    <source>
        <dbReference type="SAM" id="Phobius"/>
    </source>
</evidence>
<accession>A0A917WBW2</accession>
<feature type="domain" description="DUF3772" evidence="12">
    <location>
        <begin position="140"/>
        <end position="198"/>
    </location>
</feature>
<comment type="subcellular location">
    <subcellularLocation>
        <location evidence="1">Cell membrane</location>
        <topology evidence="1">Multi-pass membrane protein</topology>
    </subcellularLocation>
</comment>
<evidence type="ECO:0000256" key="10">
    <source>
        <dbReference type="SAM" id="SignalP"/>
    </source>
</evidence>
<dbReference type="PANTHER" id="PTHR30347">
    <property type="entry name" value="POTASSIUM CHANNEL RELATED"/>
    <property type="match status" value="1"/>
</dbReference>
<dbReference type="InterPro" id="IPR011066">
    <property type="entry name" value="MscS_channel_C_sf"/>
</dbReference>
<feature type="domain" description="Mechanosensitive ion channel MscS C-terminal" evidence="13">
    <location>
        <begin position="684"/>
        <end position="765"/>
    </location>
</feature>
<feature type="domain" description="Mechanosensitive ion channel MscS" evidence="11">
    <location>
        <begin position="608"/>
        <end position="675"/>
    </location>
</feature>
<dbReference type="Gene3D" id="3.30.70.100">
    <property type="match status" value="1"/>
</dbReference>
<evidence type="ECO:0000256" key="6">
    <source>
        <dbReference type="ARBA" id="ARBA00023136"/>
    </source>
</evidence>
<comment type="caution">
    <text evidence="14">The sequence shown here is derived from an EMBL/GenBank/DDBJ whole genome shotgun (WGS) entry which is preliminary data.</text>
</comment>
<dbReference type="Pfam" id="PF12607">
    <property type="entry name" value="DUF3772"/>
    <property type="match status" value="1"/>
</dbReference>
<name>A0A917WBW2_9RHOB</name>
<dbReference type="Gene3D" id="1.10.287.1260">
    <property type="match status" value="1"/>
</dbReference>
<dbReference type="Pfam" id="PF21082">
    <property type="entry name" value="MS_channel_3rd"/>
    <property type="match status" value="1"/>
</dbReference>
<dbReference type="InterPro" id="IPR049278">
    <property type="entry name" value="MS_channel_C"/>
</dbReference>
<evidence type="ECO:0000256" key="4">
    <source>
        <dbReference type="ARBA" id="ARBA00022692"/>
    </source>
</evidence>
<feature type="transmembrane region" description="Helical" evidence="9">
    <location>
        <begin position="214"/>
        <end position="231"/>
    </location>
</feature>
<dbReference type="InterPro" id="IPR006685">
    <property type="entry name" value="MscS_channel_2nd"/>
</dbReference>
<evidence type="ECO:0000256" key="2">
    <source>
        <dbReference type="ARBA" id="ARBA00008017"/>
    </source>
</evidence>
<evidence type="ECO:0000256" key="5">
    <source>
        <dbReference type="ARBA" id="ARBA00022989"/>
    </source>
</evidence>
<evidence type="ECO:0000313" key="15">
    <source>
        <dbReference type="Proteomes" id="UP000649829"/>
    </source>
</evidence>
<gene>
    <name evidence="14" type="ORF">GCM10011534_09780</name>
</gene>
<comment type="similarity">
    <text evidence="2">Belongs to the MscS (TC 1.A.23) family.</text>
</comment>
<dbReference type="InterPro" id="IPR023408">
    <property type="entry name" value="MscS_beta-dom_sf"/>
</dbReference>
<keyword evidence="3" id="KW-1003">Cell membrane</keyword>
<dbReference type="GO" id="GO:0005886">
    <property type="term" value="C:plasma membrane"/>
    <property type="evidence" value="ECO:0007669"/>
    <property type="project" value="UniProtKB-SubCell"/>
</dbReference>
<evidence type="ECO:0000259" key="12">
    <source>
        <dbReference type="Pfam" id="PF12607"/>
    </source>
</evidence>
<feature type="transmembrane region" description="Helical" evidence="9">
    <location>
        <begin position="361"/>
        <end position="379"/>
    </location>
</feature>